<keyword evidence="3 7" id="KW-0694">RNA-binding</keyword>
<accession>A0ABR9VQC1</accession>
<dbReference type="RefSeq" id="WP_190596249.1">
    <property type="nucleotide sequence ID" value="NZ_JADEVV010000010.1"/>
</dbReference>
<comment type="function">
    <text evidence="7">Binds directly to 16S ribosomal RNA.</text>
</comment>
<dbReference type="EMBL" id="JADEVV010000010">
    <property type="protein sequence ID" value="MBE9253271.1"/>
    <property type="molecule type" value="Genomic_DNA"/>
</dbReference>
<dbReference type="InterPro" id="IPR036510">
    <property type="entry name" value="Ribosomal_bS20_sf"/>
</dbReference>
<dbReference type="HAMAP" id="MF_00500">
    <property type="entry name" value="Ribosomal_bS20"/>
    <property type="match status" value="1"/>
</dbReference>
<dbReference type="PANTHER" id="PTHR33398">
    <property type="entry name" value="30S RIBOSOMAL PROTEIN S20"/>
    <property type="match status" value="1"/>
</dbReference>
<dbReference type="Pfam" id="PF01649">
    <property type="entry name" value="Ribosomal_S20p"/>
    <property type="match status" value="1"/>
</dbReference>
<evidence type="ECO:0000256" key="3">
    <source>
        <dbReference type="ARBA" id="ARBA00022884"/>
    </source>
</evidence>
<name>A0ABR9VQC1_9SYNC</name>
<evidence type="ECO:0000256" key="6">
    <source>
        <dbReference type="ARBA" id="ARBA00035136"/>
    </source>
</evidence>
<keyword evidence="5 7" id="KW-0687">Ribonucleoprotein</keyword>
<proteinExistence type="inferred from homology"/>
<keyword evidence="2 7" id="KW-0699">rRNA-binding</keyword>
<evidence type="ECO:0000256" key="7">
    <source>
        <dbReference type="HAMAP-Rule" id="MF_00500"/>
    </source>
</evidence>
<dbReference type="SUPFAM" id="SSF46992">
    <property type="entry name" value="Ribosomal protein S20"/>
    <property type="match status" value="1"/>
</dbReference>
<dbReference type="NCBIfam" id="TIGR00029">
    <property type="entry name" value="S20"/>
    <property type="match status" value="1"/>
</dbReference>
<dbReference type="GO" id="GO:0005840">
    <property type="term" value="C:ribosome"/>
    <property type="evidence" value="ECO:0007669"/>
    <property type="project" value="UniProtKB-KW"/>
</dbReference>
<evidence type="ECO:0000313" key="8">
    <source>
        <dbReference type="EMBL" id="MBE9253271.1"/>
    </source>
</evidence>
<dbReference type="InterPro" id="IPR002583">
    <property type="entry name" value="Ribosomal_bS20"/>
</dbReference>
<organism evidence="8 9">
    <name type="scientific">Synechocystis salina LEGE 00031</name>
    <dbReference type="NCBI Taxonomy" id="1828736"/>
    <lineage>
        <taxon>Bacteria</taxon>
        <taxon>Bacillati</taxon>
        <taxon>Cyanobacteriota</taxon>
        <taxon>Cyanophyceae</taxon>
        <taxon>Synechococcales</taxon>
        <taxon>Merismopediaceae</taxon>
        <taxon>Synechocystis</taxon>
    </lineage>
</organism>
<comment type="caution">
    <text evidence="8">The sequence shown here is derived from an EMBL/GenBank/DDBJ whole genome shotgun (WGS) entry which is preliminary data.</text>
</comment>
<evidence type="ECO:0000256" key="2">
    <source>
        <dbReference type="ARBA" id="ARBA00022730"/>
    </source>
</evidence>
<dbReference type="PANTHER" id="PTHR33398:SF1">
    <property type="entry name" value="SMALL RIBOSOMAL SUBUNIT PROTEIN BS20C"/>
    <property type="match status" value="1"/>
</dbReference>
<dbReference type="Gene3D" id="1.20.58.110">
    <property type="entry name" value="Ribosomal protein S20"/>
    <property type="match status" value="1"/>
</dbReference>
<protein>
    <recommendedName>
        <fullName evidence="6 7">Small ribosomal subunit protein bS20</fullName>
    </recommendedName>
</protein>
<evidence type="ECO:0000256" key="4">
    <source>
        <dbReference type="ARBA" id="ARBA00022980"/>
    </source>
</evidence>
<gene>
    <name evidence="7" type="primary">rpsT</name>
    <name evidence="7" type="synonym">rps20</name>
    <name evidence="8" type="ORF">IQ217_05215</name>
</gene>
<keyword evidence="4 7" id="KW-0689">Ribosomal protein</keyword>
<comment type="similarity">
    <text evidence="1 7">Belongs to the bacterial ribosomal protein bS20 family.</text>
</comment>
<evidence type="ECO:0000256" key="1">
    <source>
        <dbReference type="ARBA" id="ARBA00007634"/>
    </source>
</evidence>
<dbReference type="Proteomes" id="UP000658720">
    <property type="component" value="Unassembled WGS sequence"/>
</dbReference>
<keyword evidence="9" id="KW-1185">Reference proteome</keyword>
<evidence type="ECO:0000313" key="9">
    <source>
        <dbReference type="Proteomes" id="UP000658720"/>
    </source>
</evidence>
<evidence type="ECO:0000256" key="5">
    <source>
        <dbReference type="ARBA" id="ARBA00023274"/>
    </source>
</evidence>
<reference evidence="8 9" key="1">
    <citation type="submission" date="2020-10" db="EMBL/GenBank/DDBJ databases">
        <authorList>
            <person name="Castelo-Branco R."/>
            <person name="Eusebio N."/>
            <person name="Adriana R."/>
            <person name="Vieira A."/>
            <person name="Brugerolle De Fraissinette N."/>
            <person name="Rezende De Castro R."/>
            <person name="Schneider M.P."/>
            <person name="Vasconcelos V."/>
            <person name="Leao P.N."/>
        </authorList>
    </citation>
    <scope>NUCLEOTIDE SEQUENCE [LARGE SCALE GENOMIC DNA]</scope>
    <source>
        <strain evidence="8 9">LEGE 00031</strain>
    </source>
</reference>
<sequence>MANIKSALKRIEIAERNRLQNKSYKSAIKTLMKKTFQSVEAYTNDPNPDNLDTINTSMSAAFSKIDKAVKCKVIHKNNAARKKARLAKALQSALPAA</sequence>